<dbReference type="Proteomes" id="UP000688137">
    <property type="component" value="Unassembled WGS sequence"/>
</dbReference>
<comment type="catalytic activity">
    <reaction evidence="8">
        <text>O-phospho-L-seryl-[protein] + H2O = L-seryl-[protein] + phosphate</text>
        <dbReference type="Rhea" id="RHEA:20629"/>
        <dbReference type="Rhea" id="RHEA-COMP:9863"/>
        <dbReference type="Rhea" id="RHEA-COMP:11604"/>
        <dbReference type="ChEBI" id="CHEBI:15377"/>
        <dbReference type="ChEBI" id="CHEBI:29999"/>
        <dbReference type="ChEBI" id="CHEBI:43474"/>
        <dbReference type="ChEBI" id="CHEBI:83421"/>
        <dbReference type="EC" id="3.1.3.16"/>
    </reaction>
</comment>
<evidence type="ECO:0000313" key="13">
    <source>
        <dbReference type="Proteomes" id="UP000688137"/>
    </source>
</evidence>
<dbReference type="InterPro" id="IPR006186">
    <property type="entry name" value="Ser/Thr-sp_prot-phosphatase"/>
</dbReference>
<dbReference type="GO" id="GO:0046872">
    <property type="term" value="F:metal ion binding"/>
    <property type="evidence" value="ECO:0007669"/>
    <property type="project" value="UniProtKB-KW"/>
</dbReference>
<dbReference type="InterPro" id="IPR043360">
    <property type="entry name" value="PP2B"/>
</dbReference>
<organism evidence="12 13">
    <name type="scientific">Paramecium primaurelia</name>
    <dbReference type="NCBI Taxonomy" id="5886"/>
    <lineage>
        <taxon>Eukaryota</taxon>
        <taxon>Sar</taxon>
        <taxon>Alveolata</taxon>
        <taxon>Ciliophora</taxon>
        <taxon>Intramacronucleata</taxon>
        <taxon>Oligohymenophorea</taxon>
        <taxon>Peniculida</taxon>
        <taxon>Parameciidae</taxon>
        <taxon>Paramecium</taxon>
    </lineage>
</organism>
<keyword evidence="6" id="KW-0904">Protein phosphatase</keyword>
<evidence type="ECO:0000256" key="9">
    <source>
        <dbReference type="ARBA" id="ARBA00048336"/>
    </source>
</evidence>
<dbReference type="GO" id="GO:0033192">
    <property type="term" value="F:calmodulin-dependent protein phosphatase activity"/>
    <property type="evidence" value="ECO:0007669"/>
    <property type="project" value="InterPro"/>
</dbReference>
<accession>A0A8S1LNA5</accession>
<dbReference type="SMART" id="SM00156">
    <property type="entry name" value="PP2Ac"/>
    <property type="match status" value="1"/>
</dbReference>
<dbReference type="GO" id="GO:0005516">
    <property type="term" value="F:calmodulin binding"/>
    <property type="evidence" value="ECO:0007669"/>
    <property type="project" value="UniProtKB-KW"/>
</dbReference>
<dbReference type="AlphaFoldDB" id="A0A8S1LNA5"/>
<evidence type="ECO:0000313" key="12">
    <source>
        <dbReference type="EMBL" id="CAD8068299.1"/>
    </source>
</evidence>
<dbReference type="PANTHER" id="PTHR45673">
    <property type="entry name" value="SERINE/THREONINE-PROTEIN PHOSPHATASE 2B CATALYTIC SUBUNIT 1-RELATED"/>
    <property type="match status" value="1"/>
</dbReference>
<dbReference type="FunFam" id="3.60.21.10:FF:000031">
    <property type="entry name" value="Serine/threonine-protein phosphatase"/>
    <property type="match status" value="1"/>
</dbReference>
<keyword evidence="3" id="KW-0479">Metal-binding</keyword>
<evidence type="ECO:0000256" key="3">
    <source>
        <dbReference type="ARBA" id="ARBA00022723"/>
    </source>
</evidence>
<evidence type="ECO:0000256" key="2">
    <source>
        <dbReference type="ARBA" id="ARBA00009905"/>
    </source>
</evidence>
<evidence type="ECO:0000259" key="11">
    <source>
        <dbReference type="PROSITE" id="PS00125"/>
    </source>
</evidence>
<dbReference type="InterPro" id="IPR004843">
    <property type="entry name" value="Calcineurin-like_PHP"/>
</dbReference>
<evidence type="ECO:0000256" key="6">
    <source>
        <dbReference type="ARBA" id="ARBA00022912"/>
    </source>
</evidence>
<keyword evidence="4 10" id="KW-0378">Hydrolase</keyword>
<evidence type="ECO:0000256" key="4">
    <source>
        <dbReference type="ARBA" id="ARBA00022801"/>
    </source>
</evidence>
<name>A0A8S1LNA5_PARPR</name>
<evidence type="ECO:0000256" key="1">
    <source>
        <dbReference type="ARBA" id="ARBA00001965"/>
    </source>
</evidence>
<evidence type="ECO:0000256" key="10">
    <source>
        <dbReference type="RuleBase" id="RU004273"/>
    </source>
</evidence>
<feature type="domain" description="Serine/threonine specific protein phosphatases" evidence="11">
    <location>
        <begin position="144"/>
        <end position="149"/>
    </location>
</feature>
<sequence>MQPLCDPAQDRVVKQVPLPPHRPLDNDLMFPAKNQGKPDWKLIKEHLEREGRIAKKEVIKLVTMANKIFKNEGSLIHLSDPLTVVGDIHGQFYDFLKILDIGGNPESQKYVFLGDYVDRGPFSIEVLILLYSLKINYPRTIYMLRGNHECRQLTSFFNFMDECKYKYDQELYDVFMDSFDNLPLACIINNQFIALHGGISPELRNVTDVNLVERFREPPKNGLFCDILWADPVDNDDGICEGQFRINEVRGCSYFYGMEAVSRFLERNKLISVIRAHEAQLEGYKMHRWDGGQDFPMVITIFSAPNYCDVYNNKGAVIKFKNNDLNIQQYNYSQHPYLLPNFMDIFTWSIPFVAEKVTEVLFHIIQPRDGEAMDEIVDEDDIAKFKELVGDQQHKNKDVFLKSKIKFVFRMMQIQKGLRQQSESLVQTKGACPDSRIPKTLLDSIKDSNGAFQTAKMADSINEKRPGLSQ</sequence>
<dbReference type="PROSITE" id="PS00125">
    <property type="entry name" value="SER_THR_PHOSPHATASE"/>
    <property type="match status" value="1"/>
</dbReference>
<comment type="similarity">
    <text evidence="2">Belongs to the PPP phosphatase family. PP-2B subfamily.</text>
</comment>
<dbReference type="GO" id="GO:0097720">
    <property type="term" value="P:calcineurin-mediated signaling"/>
    <property type="evidence" value="ECO:0007669"/>
    <property type="project" value="InterPro"/>
</dbReference>
<comment type="cofactor">
    <cofactor evidence="1">
        <name>Fe(3+)</name>
        <dbReference type="ChEBI" id="CHEBI:29034"/>
    </cofactor>
</comment>
<dbReference type="EC" id="3.1.3.16" evidence="10"/>
<evidence type="ECO:0000256" key="5">
    <source>
        <dbReference type="ARBA" id="ARBA00022860"/>
    </source>
</evidence>
<dbReference type="EMBL" id="CAJJDM010000041">
    <property type="protein sequence ID" value="CAD8068299.1"/>
    <property type="molecule type" value="Genomic_DNA"/>
</dbReference>
<keyword evidence="13" id="KW-1185">Reference proteome</keyword>
<evidence type="ECO:0000256" key="7">
    <source>
        <dbReference type="ARBA" id="ARBA00023004"/>
    </source>
</evidence>
<keyword evidence="5" id="KW-0112">Calmodulin-binding</keyword>
<protein>
    <recommendedName>
        <fullName evidence="10">Serine/threonine-protein phosphatase</fullName>
        <ecNumber evidence="10">3.1.3.16</ecNumber>
    </recommendedName>
</protein>
<dbReference type="InterPro" id="IPR041751">
    <property type="entry name" value="MPP_PP2B"/>
</dbReference>
<dbReference type="Pfam" id="PF00149">
    <property type="entry name" value="Metallophos"/>
    <property type="match status" value="1"/>
</dbReference>
<keyword evidence="7" id="KW-0408">Iron</keyword>
<proteinExistence type="inferred from homology"/>
<gene>
    <name evidence="12" type="ORF">PPRIM_AZ9-3.1.T0420087</name>
</gene>
<dbReference type="OMA" id="CMNTFDC"/>
<evidence type="ECO:0000256" key="8">
    <source>
        <dbReference type="ARBA" id="ARBA00047761"/>
    </source>
</evidence>
<reference evidence="12" key="1">
    <citation type="submission" date="2021-01" db="EMBL/GenBank/DDBJ databases">
        <authorList>
            <consortium name="Genoscope - CEA"/>
            <person name="William W."/>
        </authorList>
    </citation>
    <scope>NUCLEOTIDE SEQUENCE</scope>
</reference>
<dbReference type="CDD" id="cd07416">
    <property type="entry name" value="MPP_PP2B"/>
    <property type="match status" value="1"/>
</dbReference>
<comment type="caution">
    <text evidence="12">The sequence shown here is derived from an EMBL/GenBank/DDBJ whole genome shotgun (WGS) entry which is preliminary data.</text>
</comment>
<comment type="catalytic activity">
    <reaction evidence="9 10">
        <text>O-phospho-L-threonyl-[protein] + H2O = L-threonyl-[protein] + phosphate</text>
        <dbReference type="Rhea" id="RHEA:47004"/>
        <dbReference type="Rhea" id="RHEA-COMP:11060"/>
        <dbReference type="Rhea" id="RHEA-COMP:11605"/>
        <dbReference type="ChEBI" id="CHEBI:15377"/>
        <dbReference type="ChEBI" id="CHEBI:30013"/>
        <dbReference type="ChEBI" id="CHEBI:43474"/>
        <dbReference type="ChEBI" id="CHEBI:61977"/>
        <dbReference type="EC" id="3.1.3.16"/>
    </reaction>
</comment>